<reference evidence="7" key="1">
    <citation type="journal article" date="2019" name="Int. J. Syst. Evol. Microbiol.">
        <title>The Global Catalogue of Microorganisms (GCM) 10K type strain sequencing project: providing services to taxonomists for standard genome sequencing and annotation.</title>
        <authorList>
            <consortium name="The Broad Institute Genomics Platform"/>
            <consortium name="The Broad Institute Genome Sequencing Center for Infectious Disease"/>
            <person name="Wu L."/>
            <person name="Ma J."/>
        </authorList>
    </citation>
    <scope>NUCLEOTIDE SEQUENCE [LARGE SCALE GENOMIC DNA]</scope>
    <source>
        <strain evidence="7">CGMCC 1.15420</strain>
    </source>
</reference>
<dbReference type="PROSITE" id="PS50977">
    <property type="entry name" value="HTH_TETR_2"/>
    <property type="match status" value="1"/>
</dbReference>
<dbReference type="InterPro" id="IPR023772">
    <property type="entry name" value="DNA-bd_HTH_TetR-type_CS"/>
</dbReference>
<sequence length="203" mass="23335">MDVKGASTNKKQLQSKQTKRKVAEAARALFVNKGYGATSIEDIAEATGSSKGNIYYHFKSKEGLFLYLIDEWDHEWEVKWQQNESQYKTVTDKLYGFARQIVLDDLHHPLSKAANEFFNYNEKPSDIEERIIEMMQGHLKFNQDLIQQGIDNGEFKSDNVECHAAILESMVIGLSQMSRQLKLENALMLYQQAIKVFLYGISN</sequence>
<keyword evidence="1" id="KW-0805">Transcription regulation</keyword>
<evidence type="ECO:0000256" key="1">
    <source>
        <dbReference type="ARBA" id="ARBA00023015"/>
    </source>
</evidence>
<dbReference type="Proteomes" id="UP000608420">
    <property type="component" value="Unassembled WGS sequence"/>
</dbReference>
<keyword evidence="2 4" id="KW-0238">DNA-binding</keyword>
<dbReference type="PRINTS" id="PR00455">
    <property type="entry name" value="HTHTETR"/>
</dbReference>
<dbReference type="EMBL" id="BMIW01000049">
    <property type="protein sequence ID" value="GGG17698.1"/>
    <property type="molecule type" value="Genomic_DNA"/>
</dbReference>
<dbReference type="Pfam" id="PF08360">
    <property type="entry name" value="TetR_C_5"/>
    <property type="match status" value="1"/>
</dbReference>
<dbReference type="PANTHER" id="PTHR47506">
    <property type="entry name" value="TRANSCRIPTIONAL REGULATORY PROTEIN"/>
    <property type="match status" value="1"/>
</dbReference>
<evidence type="ECO:0000313" key="6">
    <source>
        <dbReference type="EMBL" id="GGG17698.1"/>
    </source>
</evidence>
<dbReference type="Pfam" id="PF00440">
    <property type="entry name" value="TetR_N"/>
    <property type="match status" value="1"/>
</dbReference>
<feature type="DNA-binding region" description="H-T-H motif" evidence="4">
    <location>
        <begin position="39"/>
        <end position="58"/>
    </location>
</feature>
<protein>
    <submittedName>
        <fullName evidence="6">TetR family transcriptional regulator</fullName>
    </submittedName>
</protein>
<dbReference type="RefSeq" id="WP_120461589.1">
    <property type="nucleotide sequence ID" value="NZ_BMIW01000049.1"/>
</dbReference>
<feature type="domain" description="HTH tetR-type" evidence="5">
    <location>
        <begin position="16"/>
        <end position="76"/>
    </location>
</feature>
<evidence type="ECO:0000256" key="3">
    <source>
        <dbReference type="ARBA" id="ARBA00023163"/>
    </source>
</evidence>
<keyword evidence="7" id="KW-1185">Reference proteome</keyword>
<evidence type="ECO:0000313" key="7">
    <source>
        <dbReference type="Proteomes" id="UP000608420"/>
    </source>
</evidence>
<dbReference type="Gene3D" id="1.10.10.60">
    <property type="entry name" value="Homeodomain-like"/>
    <property type="match status" value="1"/>
</dbReference>
<dbReference type="InterPro" id="IPR013571">
    <property type="entry name" value="Tscrpt_reg_QacR_C"/>
</dbReference>
<evidence type="ECO:0000259" key="5">
    <source>
        <dbReference type="PROSITE" id="PS50977"/>
    </source>
</evidence>
<name>A0ABQ1W6L8_9BACL</name>
<dbReference type="SUPFAM" id="SSF46689">
    <property type="entry name" value="Homeodomain-like"/>
    <property type="match status" value="1"/>
</dbReference>
<dbReference type="Gene3D" id="1.10.357.10">
    <property type="entry name" value="Tetracycline Repressor, domain 2"/>
    <property type="match status" value="1"/>
</dbReference>
<keyword evidence="3" id="KW-0804">Transcription</keyword>
<organism evidence="6 7">
    <name type="scientific">Paenibacillus aceti</name>
    <dbReference type="NCBI Taxonomy" id="1820010"/>
    <lineage>
        <taxon>Bacteria</taxon>
        <taxon>Bacillati</taxon>
        <taxon>Bacillota</taxon>
        <taxon>Bacilli</taxon>
        <taxon>Bacillales</taxon>
        <taxon>Paenibacillaceae</taxon>
        <taxon>Paenibacillus</taxon>
    </lineage>
</organism>
<comment type="caution">
    <text evidence="6">The sequence shown here is derived from an EMBL/GenBank/DDBJ whole genome shotgun (WGS) entry which is preliminary data.</text>
</comment>
<dbReference type="PROSITE" id="PS01081">
    <property type="entry name" value="HTH_TETR_1"/>
    <property type="match status" value="1"/>
</dbReference>
<dbReference type="PANTHER" id="PTHR47506:SF6">
    <property type="entry name" value="HTH-TYPE TRANSCRIPTIONAL REPRESSOR NEMR"/>
    <property type="match status" value="1"/>
</dbReference>
<accession>A0ABQ1W6L8</accession>
<proteinExistence type="predicted"/>
<evidence type="ECO:0000256" key="4">
    <source>
        <dbReference type="PROSITE-ProRule" id="PRU00335"/>
    </source>
</evidence>
<dbReference type="InterPro" id="IPR001647">
    <property type="entry name" value="HTH_TetR"/>
</dbReference>
<gene>
    <name evidence="6" type="ORF">GCM10010913_44760</name>
</gene>
<dbReference type="InterPro" id="IPR036271">
    <property type="entry name" value="Tet_transcr_reg_TetR-rel_C_sf"/>
</dbReference>
<dbReference type="InterPro" id="IPR009057">
    <property type="entry name" value="Homeodomain-like_sf"/>
</dbReference>
<dbReference type="SUPFAM" id="SSF48498">
    <property type="entry name" value="Tetracyclin repressor-like, C-terminal domain"/>
    <property type="match status" value="1"/>
</dbReference>
<evidence type="ECO:0000256" key="2">
    <source>
        <dbReference type="ARBA" id="ARBA00023125"/>
    </source>
</evidence>